<keyword evidence="3 9" id="KW-0547">Nucleotide-binding</keyword>
<comment type="caution">
    <text evidence="9">Lacks conserved residue(s) required for the propagation of feature annotation.</text>
</comment>
<dbReference type="Proteomes" id="UP001596207">
    <property type="component" value="Unassembled WGS sequence"/>
</dbReference>
<feature type="binding site" evidence="9">
    <location>
        <position position="181"/>
    </location>
    <ligand>
        <name>ATP</name>
        <dbReference type="ChEBI" id="CHEBI:30616"/>
    </ligand>
</feature>
<name>A0ABW1HMD3_9ACTN</name>
<accession>A0ABW1HMD3</accession>
<dbReference type="InterPro" id="IPR029056">
    <property type="entry name" value="Ribokinase-like"/>
</dbReference>
<evidence type="ECO:0000256" key="2">
    <source>
        <dbReference type="ARBA" id="ARBA00022723"/>
    </source>
</evidence>
<keyword evidence="1 9" id="KW-0808">Transferase</keyword>
<keyword evidence="5 9" id="KW-0067">ATP-binding</keyword>
<evidence type="ECO:0000256" key="9">
    <source>
        <dbReference type="HAMAP-Rule" id="MF_01987"/>
    </source>
</evidence>
<dbReference type="InterPro" id="IPR002139">
    <property type="entry name" value="Ribo/fructo_kinase"/>
</dbReference>
<feature type="binding site" evidence="9">
    <location>
        <begin position="40"/>
        <end position="44"/>
    </location>
    <ligand>
        <name>substrate</name>
    </ligand>
</feature>
<comment type="subcellular location">
    <subcellularLocation>
        <location evidence="9">Cytoplasm</location>
    </subcellularLocation>
</comment>
<comment type="subunit">
    <text evidence="9">Homodimer.</text>
</comment>
<keyword evidence="12" id="KW-1185">Reference proteome</keyword>
<feature type="binding site" evidence="9">
    <location>
        <begin position="256"/>
        <end position="257"/>
    </location>
    <ligand>
        <name>ATP</name>
        <dbReference type="ChEBI" id="CHEBI:30616"/>
    </ligand>
</feature>
<comment type="caution">
    <text evidence="11">The sequence shown here is derived from an EMBL/GenBank/DDBJ whole genome shotgun (WGS) entry which is preliminary data.</text>
</comment>
<dbReference type="SUPFAM" id="SSF53613">
    <property type="entry name" value="Ribokinase-like"/>
    <property type="match status" value="1"/>
</dbReference>
<feature type="binding site" evidence="9">
    <location>
        <position position="257"/>
    </location>
    <ligand>
        <name>substrate</name>
    </ligand>
</feature>
<dbReference type="PANTHER" id="PTHR10584:SF166">
    <property type="entry name" value="RIBOKINASE"/>
    <property type="match status" value="1"/>
</dbReference>
<protein>
    <recommendedName>
        <fullName evidence="9">Ribokinase</fullName>
        <shortName evidence="9">RK</shortName>
        <ecNumber evidence="9">2.7.1.15</ecNumber>
    </recommendedName>
</protein>
<evidence type="ECO:0000256" key="3">
    <source>
        <dbReference type="ARBA" id="ARBA00022741"/>
    </source>
</evidence>
<feature type="domain" description="Carbohydrate kinase PfkB" evidence="10">
    <location>
        <begin position="1"/>
        <end position="298"/>
    </location>
</feature>
<evidence type="ECO:0000256" key="6">
    <source>
        <dbReference type="ARBA" id="ARBA00022842"/>
    </source>
</evidence>
<feature type="binding site" evidence="9">
    <location>
        <position position="287"/>
    </location>
    <ligand>
        <name>K(+)</name>
        <dbReference type="ChEBI" id="CHEBI:29103"/>
    </ligand>
</feature>
<evidence type="ECO:0000259" key="10">
    <source>
        <dbReference type="Pfam" id="PF00294"/>
    </source>
</evidence>
<dbReference type="EMBL" id="JBHSQQ010000074">
    <property type="protein sequence ID" value="MFC5942711.1"/>
    <property type="molecule type" value="Genomic_DNA"/>
</dbReference>
<dbReference type="InterPro" id="IPR011611">
    <property type="entry name" value="PfkB_dom"/>
</dbReference>
<comment type="catalytic activity">
    <reaction evidence="9">
        <text>D-ribose + ATP = D-ribose 5-phosphate + ADP + H(+)</text>
        <dbReference type="Rhea" id="RHEA:13697"/>
        <dbReference type="ChEBI" id="CHEBI:15378"/>
        <dbReference type="ChEBI" id="CHEBI:30616"/>
        <dbReference type="ChEBI" id="CHEBI:47013"/>
        <dbReference type="ChEBI" id="CHEBI:78346"/>
        <dbReference type="ChEBI" id="CHEBI:456216"/>
        <dbReference type="EC" id="2.7.1.15"/>
    </reaction>
</comment>
<dbReference type="InterPro" id="IPR011877">
    <property type="entry name" value="Ribokinase"/>
</dbReference>
<comment type="function">
    <text evidence="9">Catalyzes the phosphorylation of ribose at O-5 in a reaction requiring ATP and magnesium. The resulting D-ribose-5-phosphate can then be used either for sythesis of nucleotides, histidine, and tryptophan, or as a component of the pentose phosphate pathway.</text>
</comment>
<evidence type="ECO:0000256" key="7">
    <source>
        <dbReference type="ARBA" id="ARBA00022958"/>
    </source>
</evidence>
<feature type="binding site" evidence="9">
    <location>
        <position position="290"/>
    </location>
    <ligand>
        <name>K(+)</name>
        <dbReference type="ChEBI" id="CHEBI:29103"/>
    </ligand>
</feature>
<proteinExistence type="inferred from homology"/>
<comment type="activity regulation">
    <text evidence="9">Activated by a monovalent cation that binds near, but not in, the active site. The most likely occupant of the site in vivo is potassium. Ion binding induces a conformational change that may alter substrate affinity.</text>
</comment>
<dbReference type="PANTHER" id="PTHR10584">
    <property type="entry name" value="SUGAR KINASE"/>
    <property type="match status" value="1"/>
</dbReference>
<sequence length="308" mass="30380">MTDIVVVGSLNVDVVVPLAELPAPGQTVLGTADHRRAGGGKGANQAVAAARLGRRVAMVGAVGDDPEGEWLTGLLAAEGVDTTGVLRAPRPTGQAIVLVTADGDSTIAVSSGANMWLAPEHLAPSYDLIASARAVLLQQEVGAEVVAAAVAAAGGLVVLNPAPARPVDAATLAQVDILVPNRGELAALAGAPAAASPPGPADPAALAGLPALARSLGTRGPVVVTLGADGALLVTADREWLVPAERVDAVDATGAGDTFCAALADALLDGAAIDEAARWASRVAAVTVTRPGAMAAAPRRAEVPAQSR</sequence>
<dbReference type="EC" id="2.7.1.15" evidence="9"/>
<comment type="pathway">
    <text evidence="9">Carbohydrate metabolism; D-ribose degradation; D-ribose 5-phosphate from beta-D-ribopyranose: step 2/2.</text>
</comment>
<feature type="binding site" evidence="9">
    <location>
        <position position="251"/>
    </location>
    <ligand>
        <name>K(+)</name>
        <dbReference type="ChEBI" id="CHEBI:29103"/>
    </ligand>
</feature>
<comment type="similarity">
    <text evidence="9">Belongs to the carbohydrate kinase PfkB family. Ribokinase subfamily.</text>
</comment>
<keyword evidence="6 9" id="KW-0460">Magnesium</keyword>
<evidence type="ECO:0000313" key="12">
    <source>
        <dbReference type="Proteomes" id="UP001596207"/>
    </source>
</evidence>
<dbReference type="Pfam" id="PF00294">
    <property type="entry name" value="PfkB"/>
    <property type="match status" value="1"/>
</dbReference>
<feature type="active site" description="Proton acceptor" evidence="9">
    <location>
        <position position="257"/>
    </location>
</feature>
<reference evidence="12" key="1">
    <citation type="journal article" date="2019" name="Int. J. Syst. Evol. Microbiol.">
        <title>The Global Catalogue of Microorganisms (GCM) 10K type strain sequencing project: providing services to taxonomists for standard genome sequencing and annotation.</title>
        <authorList>
            <consortium name="The Broad Institute Genomics Platform"/>
            <consortium name="The Broad Institute Genome Sequencing Center for Infectious Disease"/>
            <person name="Wu L."/>
            <person name="Ma J."/>
        </authorList>
    </citation>
    <scope>NUCLEOTIDE SEQUENCE [LARGE SCALE GENOMIC DNA]</scope>
    <source>
        <strain evidence="12">CGMCC 4.7173</strain>
    </source>
</reference>
<keyword evidence="8 9" id="KW-0119">Carbohydrate metabolism</keyword>
<keyword evidence="2 9" id="KW-0479">Metal-binding</keyword>
<dbReference type="PRINTS" id="PR00990">
    <property type="entry name" value="RIBOKINASE"/>
</dbReference>
<dbReference type="CDD" id="cd01174">
    <property type="entry name" value="ribokinase"/>
    <property type="match status" value="1"/>
</dbReference>
<keyword evidence="4 9" id="KW-0418">Kinase</keyword>
<keyword evidence="7 9" id="KW-0630">Potassium</keyword>
<dbReference type="GO" id="GO:0004747">
    <property type="term" value="F:ribokinase activity"/>
    <property type="evidence" value="ECO:0007669"/>
    <property type="project" value="UniProtKB-EC"/>
</dbReference>
<comment type="cofactor">
    <cofactor evidence="9">
        <name>Mg(2+)</name>
        <dbReference type="ChEBI" id="CHEBI:18420"/>
    </cofactor>
    <text evidence="9">Requires a divalent cation, most likely magnesium in vivo, as an electrophilic catalyst to aid phosphoryl group transfer. It is the chelate of the metal and the nucleotide that is the actual substrate.</text>
</comment>
<feature type="binding site" evidence="9">
    <location>
        <begin position="11"/>
        <end position="13"/>
    </location>
    <ligand>
        <name>substrate</name>
    </ligand>
</feature>
<organism evidence="11 12">
    <name type="scientific">Micromonospora harpali</name>
    <dbReference type="NCBI Taxonomy" id="1490225"/>
    <lineage>
        <taxon>Bacteria</taxon>
        <taxon>Bacillati</taxon>
        <taxon>Actinomycetota</taxon>
        <taxon>Actinomycetes</taxon>
        <taxon>Micromonosporales</taxon>
        <taxon>Micromonosporaceae</taxon>
        <taxon>Micromonospora</taxon>
    </lineage>
</organism>
<evidence type="ECO:0000313" key="11">
    <source>
        <dbReference type="EMBL" id="MFC5942711.1"/>
    </source>
</evidence>
<feature type="binding site" evidence="9">
    <location>
        <position position="140"/>
    </location>
    <ligand>
        <name>substrate</name>
    </ligand>
</feature>
<dbReference type="Gene3D" id="3.40.1190.20">
    <property type="match status" value="1"/>
</dbReference>
<dbReference type="HAMAP" id="MF_01987">
    <property type="entry name" value="Ribokinase"/>
    <property type="match status" value="1"/>
</dbReference>
<evidence type="ECO:0000256" key="5">
    <source>
        <dbReference type="ARBA" id="ARBA00022840"/>
    </source>
</evidence>
<dbReference type="RefSeq" id="WP_377536658.1">
    <property type="nucleotide sequence ID" value="NZ_JBHSQQ010000074.1"/>
</dbReference>
<feature type="binding site" evidence="9">
    <location>
        <begin position="225"/>
        <end position="230"/>
    </location>
    <ligand>
        <name>ATP</name>
        <dbReference type="ChEBI" id="CHEBI:30616"/>
    </ligand>
</feature>
<gene>
    <name evidence="9" type="primary">rbsK</name>
    <name evidence="11" type="ORF">ACFPZ4_14655</name>
</gene>
<feature type="binding site" evidence="9">
    <location>
        <position position="253"/>
    </location>
    <ligand>
        <name>K(+)</name>
        <dbReference type="ChEBI" id="CHEBI:29103"/>
    </ligand>
</feature>
<evidence type="ECO:0000256" key="8">
    <source>
        <dbReference type="ARBA" id="ARBA00023277"/>
    </source>
</evidence>
<feature type="binding site" evidence="9">
    <location>
        <position position="292"/>
    </location>
    <ligand>
        <name>K(+)</name>
        <dbReference type="ChEBI" id="CHEBI:29103"/>
    </ligand>
</feature>
<evidence type="ECO:0000256" key="1">
    <source>
        <dbReference type="ARBA" id="ARBA00022679"/>
    </source>
</evidence>
<keyword evidence="9" id="KW-0963">Cytoplasm</keyword>
<evidence type="ECO:0000256" key="4">
    <source>
        <dbReference type="ARBA" id="ARBA00022777"/>
    </source>
</evidence>